<keyword evidence="2" id="KW-1133">Transmembrane helix</keyword>
<protein>
    <submittedName>
        <fullName evidence="3">Uncharacterized protein</fullName>
    </submittedName>
</protein>
<feature type="region of interest" description="Disordered" evidence="1">
    <location>
        <begin position="409"/>
        <end position="477"/>
    </location>
</feature>
<keyword evidence="4" id="KW-1185">Reference proteome</keyword>
<gene>
    <name evidence="3" type="ORF">DFH05DRAFT_1379760</name>
</gene>
<dbReference type="Pfam" id="PF11696">
    <property type="entry name" value="DUF3292"/>
    <property type="match status" value="1"/>
</dbReference>
<keyword evidence="2" id="KW-0812">Transmembrane</keyword>
<keyword evidence="2" id="KW-0472">Membrane</keyword>
<organism evidence="3 4">
    <name type="scientific">Lentinula detonsa</name>
    <dbReference type="NCBI Taxonomy" id="2804962"/>
    <lineage>
        <taxon>Eukaryota</taxon>
        <taxon>Fungi</taxon>
        <taxon>Dikarya</taxon>
        <taxon>Basidiomycota</taxon>
        <taxon>Agaricomycotina</taxon>
        <taxon>Agaricomycetes</taxon>
        <taxon>Agaricomycetidae</taxon>
        <taxon>Agaricales</taxon>
        <taxon>Marasmiineae</taxon>
        <taxon>Omphalotaceae</taxon>
        <taxon>Lentinula</taxon>
    </lineage>
</organism>
<evidence type="ECO:0000256" key="1">
    <source>
        <dbReference type="SAM" id="MobiDB-lite"/>
    </source>
</evidence>
<feature type="transmembrane region" description="Helical" evidence="2">
    <location>
        <begin position="124"/>
        <end position="145"/>
    </location>
</feature>
<dbReference type="EMBL" id="JANVFU010000003">
    <property type="protein sequence ID" value="KAJ3747655.1"/>
    <property type="molecule type" value="Genomic_DNA"/>
</dbReference>
<proteinExistence type="predicted"/>
<comment type="caution">
    <text evidence="3">The sequence shown here is derived from an EMBL/GenBank/DDBJ whole genome shotgun (WGS) entry which is preliminary data.</text>
</comment>
<evidence type="ECO:0000313" key="3">
    <source>
        <dbReference type="EMBL" id="KAJ3747655.1"/>
    </source>
</evidence>
<evidence type="ECO:0000313" key="4">
    <source>
        <dbReference type="Proteomes" id="UP001142393"/>
    </source>
</evidence>
<dbReference type="InterPro" id="IPR021709">
    <property type="entry name" value="DUF3292"/>
</dbReference>
<dbReference type="Proteomes" id="UP001142393">
    <property type="component" value="Unassembled WGS sequence"/>
</dbReference>
<feature type="compositionally biased region" description="Basic and acidic residues" evidence="1">
    <location>
        <begin position="1"/>
        <end position="14"/>
    </location>
</feature>
<accession>A0A9W8U0L7</accession>
<feature type="region of interest" description="Disordered" evidence="1">
    <location>
        <begin position="216"/>
        <end position="274"/>
    </location>
</feature>
<feature type="region of interest" description="Disordered" evidence="1">
    <location>
        <begin position="1"/>
        <end position="25"/>
    </location>
</feature>
<dbReference type="PANTHER" id="PTHR38694:SF1">
    <property type="entry name" value="PEROXIN DOMAIN-CONTAINING PROTEIN"/>
    <property type="match status" value="1"/>
</dbReference>
<sequence length="647" mass="70063">PPLATGDRERPKDPETEDLGWSENPKVPIPVVQGLDNEHLWVLVRRFNKQVYHFRRIPNPPPGVLDCTSAITSDSYSPDKLRSALERFYLTILVGAATALKHIARIRSWTEASRTAWFFSAYFLAWYKDMLIPTFLALLLTLVVFPSSRPIIFPSAPLAAIDTSTGGVTKPPAGHLGSRDSMTGAEEQFRGEAVEKEADHFVTGLSTIAVSVAVGKEGEGAGPSSPDDATNTSEETVDAKVPNIADVSGAVDAQRAASTGNQASKDESAKQAAAPVQQTMWDNVGIVMSALTTVMDVWEMTGNALTSSPPFKSLPMRARIASPIALLLFVSLVIPEYWVYKGSTLGGGVAFFGQPIFDRLAQKHILRYLDQLVPHWRQYLDIRNTILLGVPTDNQLTLTLLRLGEANKSPLPPPPTIVANDDGLENSPSSPPPTAHPNDLPPEYSEQVQEVHAASENSTEEVGEESSPKSARKSKGSKLLGLVKGTTKAGVDGVLGVEKVKAVVGSQQAKAKTGIVQPVEAVEKAQRNDGPSMFRGKWKGKHGMLTVSTTATQPLLAFSTLGRKKEMDSPAETAVWSLLINEVVEVRKVGGFGWKGKMIVGWSTGDRVIDGLEIIDAKGNVYLITALPRRDELFNRLVSIGNQRWES</sequence>
<dbReference type="AlphaFoldDB" id="A0A9W8U0L7"/>
<feature type="non-terminal residue" evidence="3">
    <location>
        <position position="1"/>
    </location>
</feature>
<dbReference type="PANTHER" id="PTHR38694">
    <property type="entry name" value="CONSERVED EXPRESSED PROTEIN"/>
    <property type="match status" value="1"/>
</dbReference>
<name>A0A9W8U0L7_9AGAR</name>
<feature type="non-terminal residue" evidence="3">
    <location>
        <position position="647"/>
    </location>
</feature>
<evidence type="ECO:0000256" key="2">
    <source>
        <dbReference type="SAM" id="Phobius"/>
    </source>
</evidence>
<reference evidence="3 4" key="1">
    <citation type="journal article" date="2023" name="Proc. Natl. Acad. Sci. U.S.A.">
        <title>A global phylogenomic analysis of the shiitake genus Lentinula.</title>
        <authorList>
            <person name="Sierra-Patev S."/>
            <person name="Min B."/>
            <person name="Naranjo-Ortiz M."/>
            <person name="Looney B."/>
            <person name="Konkel Z."/>
            <person name="Slot J.C."/>
            <person name="Sakamoto Y."/>
            <person name="Steenwyk J.L."/>
            <person name="Rokas A."/>
            <person name="Carro J."/>
            <person name="Camarero S."/>
            <person name="Ferreira P."/>
            <person name="Molpeceres G."/>
            <person name="Ruiz-Duenas F.J."/>
            <person name="Serrano A."/>
            <person name="Henrissat B."/>
            <person name="Drula E."/>
            <person name="Hughes K.W."/>
            <person name="Mata J.L."/>
            <person name="Ishikawa N.K."/>
            <person name="Vargas-Isla R."/>
            <person name="Ushijima S."/>
            <person name="Smith C.A."/>
            <person name="Donoghue J."/>
            <person name="Ahrendt S."/>
            <person name="Andreopoulos W."/>
            <person name="He G."/>
            <person name="LaButti K."/>
            <person name="Lipzen A."/>
            <person name="Ng V."/>
            <person name="Riley R."/>
            <person name="Sandor L."/>
            <person name="Barry K."/>
            <person name="Martinez A.T."/>
            <person name="Xiao Y."/>
            <person name="Gibbons J.G."/>
            <person name="Terashima K."/>
            <person name="Grigoriev I.V."/>
            <person name="Hibbett D."/>
        </authorList>
    </citation>
    <scope>NUCLEOTIDE SEQUENCE [LARGE SCALE GENOMIC DNA]</scope>
    <source>
        <strain evidence="3 4">TFB7810</strain>
    </source>
</reference>